<accession>A0AAF0LWP3</accession>
<organism evidence="1 2">
    <name type="scientific">Phage Phass-1</name>
    <dbReference type="NCBI Taxonomy" id="3043662"/>
    <lineage>
        <taxon>Viruses</taxon>
        <taxon>Duplodnaviria</taxon>
        <taxon>Heunggongvirae</taxon>
        <taxon>Uroviricota</taxon>
        <taxon>Caudoviricetes</taxon>
        <taxon>Caudoviricetes code 15 clade</taxon>
    </lineage>
</organism>
<evidence type="ECO:0000313" key="2">
    <source>
        <dbReference type="Proteomes" id="UP001237988"/>
    </source>
</evidence>
<dbReference type="Proteomes" id="UP001237988">
    <property type="component" value="Segment"/>
</dbReference>
<dbReference type="EMBL" id="OQ749652">
    <property type="protein sequence ID" value="WIC39662.1"/>
    <property type="molecule type" value="Genomic_DNA"/>
</dbReference>
<name>A0AAF0LWP3_9CAUD</name>
<protein>
    <submittedName>
        <fullName evidence="1">Uncharacterized protein</fullName>
    </submittedName>
</protein>
<evidence type="ECO:0000313" key="1">
    <source>
        <dbReference type="EMBL" id="WIC39662.1"/>
    </source>
</evidence>
<reference evidence="1" key="1">
    <citation type="submission" date="2023-04" db="EMBL/GenBank/DDBJ databases">
        <title>Bacteriophage Phass-1 Discovered in the Human Gut Virome - the Founding Member of the Proposed New Family Phassviridae.</title>
        <authorList>
            <person name="Tikunov A.Y."/>
            <person name="Morozova V.V."/>
            <person name="Chechushkov A.V."/>
            <person name="Tikunova N.V."/>
        </authorList>
    </citation>
    <scope>NUCLEOTIDE SEQUENCE</scope>
</reference>
<sequence length="173" mass="19451">MPRKITVTPFDDIGRGESLTIPVLIHRADGTPFDLSGYQVFFTLKAEQFDHDYDDERALIAKEIPVADLNAVKGRINITLSSKETWLHPGPYIWDVELVKDHGVSRICMCRSQVVGGPTNRTVDHKEGYSINMTEAVDITLDYPNIIVVETPLVSDPPENLVETIEPDPPYIY</sequence>
<proteinExistence type="predicted"/>
<dbReference type="Gene3D" id="2.60.40.3350">
    <property type="match status" value="1"/>
</dbReference>